<reference evidence="1 2" key="1">
    <citation type="journal article" date="2015" name="Genome Announc.">
        <title>Complete genome sequences for 59 burkholderia isolates, both pathogenic and near neighbor.</title>
        <authorList>
            <person name="Johnson S.L."/>
            <person name="Bishop-Lilly K.A."/>
            <person name="Ladner J.T."/>
            <person name="Daligault H.E."/>
            <person name="Davenport K.W."/>
            <person name="Jaissle J."/>
            <person name="Frey K.G."/>
            <person name="Koroleva G.I."/>
            <person name="Bruce D.C."/>
            <person name="Coyne S.R."/>
            <person name="Broomall S.M."/>
            <person name="Li P.E."/>
            <person name="Teshima H."/>
            <person name="Gibbons H.S."/>
            <person name="Palacios G.F."/>
            <person name="Rosenzweig C.N."/>
            <person name="Redden C.L."/>
            <person name="Xu Y."/>
            <person name="Minogue T.D."/>
            <person name="Chain P.S."/>
        </authorList>
    </citation>
    <scope>NUCLEOTIDE SEQUENCE [LARGE SCALE GENOMIC DNA]</scope>
    <source>
        <strain evidence="1 2">ATCC BAA-463</strain>
    </source>
</reference>
<organism evidence="1 2">
    <name type="scientific">Paraburkholderia fungorum</name>
    <dbReference type="NCBI Taxonomy" id="134537"/>
    <lineage>
        <taxon>Bacteria</taxon>
        <taxon>Pseudomonadati</taxon>
        <taxon>Pseudomonadota</taxon>
        <taxon>Betaproteobacteria</taxon>
        <taxon>Burkholderiales</taxon>
        <taxon>Burkholderiaceae</taxon>
        <taxon>Paraburkholderia</taxon>
    </lineage>
</organism>
<keyword evidence="1" id="KW-0614">Plasmid</keyword>
<sequence length="57" mass="6443">MYQGETVMRETLLPVDLSGKHADDSIVDPTSVAQPELDCWMARRVGLRHLNGFGDQW</sequence>
<proteinExistence type="predicted"/>
<gene>
    <name evidence="1" type="ORF">OI25_8118</name>
</gene>
<dbReference type="EMBL" id="CP010024">
    <property type="protein sequence ID" value="AJZ56451.1"/>
    <property type="molecule type" value="Genomic_DNA"/>
</dbReference>
<dbReference type="Proteomes" id="UP000032614">
    <property type="component" value="Plasmid pBIL"/>
</dbReference>
<geneLocation type="plasmid" evidence="1 2">
    <name>pBIL</name>
</geneLocation>
<name>A0AAU8T856_9BURK</name>
<evidence type="ECO:0000313" key="2">
    <source>
        <dbReference type="Proteomes" id="UP000032614"/>
    </source>
</evidence>
<protein>
    <submittedName>
        <fullName evidence="1">Uncharacterized protein</fullName>
    </submittedName>
</protein>
<dbReference type="KEGG" id="bfn:OI25_8118"/>
<accession>A0AAU8T856</accession>
<dbReference type="AlphaFoldDB" id="A0AAU8T856"/>
<evidence type="ECO:0000313" key="1">
    <source>
        <dbReference type="EMBL" id="AJZ56451.1"/>
    </source>
</evidence>